<dbReference type="Gene3D" id="3.10.450.40">
    <property type="match status" value="1"/>
</dbReference>
<gene>
    <name evidence="1" type="ORF">QNA12_05855</name>
</gene>
<dbReference type="EMBL" id="CP125967">
    <property type="protein sequence ID" value="WWO39523.1"/>
    <property type="molecule type" value="Genomic_DNA"/>
</dbReference>
<dbReference type="Proteomes" id="UP001379444">
    <property type="component" value="Chromosome"/>
</dbReference>
<keyword evidence="2" id="KW-1185">Reference proteome</keyword>
<accession>A0ABZ2GCD4</accession>
<dbReference type="RefSeq" id="WP_264496490.1">
    <property type="nucleotide sequence ID" value="NZ_CP109947.1"/>
</dbReference>
<reference evidence="1 2" key="1">
    <citation type="journal article" date="2024" name="Front. Plant Sci.">
        <title>Comprehensive phenomic and genomic studies of the species, Pectobacterium cacticida and proposal for reclassification as Alcorniella cacticida comb. nov.</title>
        <authorList>
            <person name="Jonca J."/>
            <person name="Pirhonen M."/>
            <person name="Waleron M.M."/>
            <person name="Gawor J."/>
            <person name="Mrozik A."/>
            <person name="Smoktunowicz M."/>
            <person name="Waleron K."/>
            <person name="Waleron M."/>
        </authorList>
    </citation>
    <scope>NUCLEOTIDE SEQUENCE [LARGE SCALE GENOMIC DNA]</scope>
    <source>
        <strain evidence="1 2">DPMP6</strain>
    </source>
</reference>
<evidence type="ECO:0000313" key="1">
    <source>
        <dbReference type="EMBL" id="WWO39523.1"/>
    </source>
</evidence>
<organism evidence="1 2">
    <name type="scientific">Pectobacterium cacticida</name>
    <dbReference type="NCBI Taxonomy" id="69221"/>
    <lineage>
        <taxon>Bacteria</taxon>
        <taxon>Pseudomonadati</taxon>
        <taxon>Pseudomonadota</taxon>
        <taxon>Gammaproteobacteria</taxon>
        <taxon>Enterobacterales</taxon>
        <taxon>Pectobacteriaceae</taxon>
        <taxon>Pectobacterium</taxon>
    </lineage>
</organism>
<name>A0ABZ2GCD4_9GAMM</name>
<evidence type="ECO:0000313" key="2">
    <source>
        <dbReference type="Proteomes" id="UP001379444"/>
    </source>
</evidence>
<sequence length="116" mass="12562">MDNLLNPTTGDYTGTTTTTLANAVYLRLTTPLGSWWADPLLGSRLHLLAREKDVPRVYKLARQYAEEALQPLIDAGRATSVSVSVSAGNPGWAILLISVVDATGQKQSFKHPVRVS</sequence>
<protein>
    <submittedName>
        <fullName evidence="1">Phage GP46 family protein</fullName>
    </submittedName>
</protein>
<dbReference type="Pfam" id="PF07409">
    <property type="entry name" value="GP46"/>
    <property type="match status" value="1"/>
</dbReference>
<dbReference type="InterPro" id="IPR010877">
    <property type="entry name" value="Phage_Mu_Gp46"/>
</dbReference>
<proteinExistence type="predicted"/>